<feature type="chain" id="PRO_5007905106" evidence="1">
    <location>
        <begin position="21"/>
        <end position="122"/>
    </location>
</feature>
<proteinExistence type="predicted"/>
<reference evidence="3" key="1">
    <citation type="submission" date="2016-04" db="EMBL/GenBank/DDBJ databases">
        <title>Draft genome sequence of Paludibacter jiangxiensis strain NM7.</title>
        <authorList>
            <person name="Qiu Y."/>
            <person name="Matsuura N."/>
            <person name="Ohashi A."/>
            <person name="Tourlousse M.D."/>
            <person name="Sekiguchi Y."/>
        </authorList>
    </citation>
    <scope>NUCLEOTIDE SEQUENCE [LARGE SCALE GENOMIC DNA]</scope>
    <source>
        <strain evidence="3">NM7</strain>
    </source>
</reference>
<keyword evidence="1" id="KW-0732">Signal</keyword>
<evidence type="ECO:0000256" key="1">
    <source>
        <dbReference type="SAM" id="SignalP"/>
    </source>
</evidence>
<sequence length="122" mass="13808">MKKILVVAVLMAGCFLPAFAQRVIVFRNKLLQPDSALYQRALKNNQPANYTWKDGNSEWKLNNQGGNNRLQLPDLKGGNLNLAMNRPLEMEKMPCVKPSGNYRIPVSKPDSTVKHTLLIKKF</sequence>
<feature type="signal peptide" evidence="1">
    <location>
        <begin position="1"/>
        <end position="20"/>
    </location>
</feature>
<protein>
    <submittedName>
        <fullName evidence="2">Uncharacterized protein</fullName>
    </submittedName>
</protein>
<dbReference type="EMBL" id="BDCR01000003">
    <property type="protein sequence ID" value="GAT62823.1"/>
    <property type="molecule type" value="Genomic_DNA"/>
</dbReference>
<evidence type="ECO:0000313" key="3">
    <source>
        <dbReference type="Proteomes" id="UP000076586"/>
    </source>
</evidence>
<gene>
    <name evidence="2" type="ORF">PJIAN_3133</name>
</gene>
<comment type="caution">
    <text evidence="2">The sequence shown here is derived from an EMBL/GenBank/DDBJ whole genome shotgun (WGS) entry which is preliminary data.</text>
</comment>
<dbReference type="OrthoDB" id="827013at2"/>
<reference evidence="3" key="2">
    <citation type="journal article" date="2017" name="Genome Announc.">
        <title>Draft genome sequence of Paludibacter jiangxiensis NM7(T), a propionate-producing fermentative bacterium.</title>
        <authorList>
            <person name="Qiu Y.-L."/>
            <person name="Tourlousse D.M."/>
            <person name="Matsuura N."/>
            <person name="Ohashi A."/>
            <person name="Sekiguchi Y."/>
        </authorList>
    </citation>
    <scope>NUCLEOTIDE SEQUENCE [LARGE SCALE GENOMIC DNA]</scope>
    <source>
        <strain evidence="3">NM7</strain>
    </source>
</reference>
<dbReference type="STRING" id="681398.PJIAN_3133"/>
<dbReference type="RefSeq" id="WP_068703477.1">
    <property type="nucleotide sequence ID" value="NZ_BDCR01000003.1"/>
</dbReference>
<keyword evidence="3" id="KW-1185">Reference proteome</keyword>
<dbReference type="Proteomes" id="UP000076586">
    <property type="component" value="Unassembled WGS sequence"/>
</dbReference>
<organism evidence="2 3">
    <name type="scientific">Paludibacter jiangxiensis</name>
    <dbReference type="NCBI Taxonomy" id="681398"/>
    <lineage>
        <taxon>Bacteria</taxon>
        <taxon>Pseudomonadati</taxon>
        <taxon>Bacteroidota</taxon>
        <taxon>Bacteroidia</taxon>
        <taxon>Bacteroidales</taxon>
        <taxon>Paludibacteraceae</taxon>
        <taxon>Paludibacter</taxon>
    </lineage>
</organism>
<accession>A0A170ZMH7</accession>
<name>A0A170ZMH7_9BACT</name>
<evidence type="ECO:0000313" key="2">
    <source>
        <dbReference type="EMBL" id="GAT62823.1"/>
    </source>
</evidence>
<dbReference type="AlphaFoldDB" id="A0A170ZMH7"/>